<organism evidence="2 3">
    <name type="scientific">Parapedobacter koreensis</name>
    <dbReference type="NCBI Taxonomy" id="332977"/>
    <lineage>
        <taxon>Bacteria</taxon>
        <taxon>Pseudomonadati</taxon>
        <taxon>Bacteroidota</taxon>
        <taxon>Sphingobacteriia</taxon>
        <taxon>Sphingobacteriales</taxon>
        <taxon>Sphingobacteriaceae</taxon>
        <taxon>Parapedobacter</taxon>
    </lineage>
</organism>
<gene>
    <name evidence="2" type="ORF">SAMN05421740_105251</name>
</gene>
<protein>
    <recommendedName>
        <fullName evidence="4">Alpha/beta hydrolase</fullName>
    </recommendedName>
</protein>
<dbReference type="PANTHER" id="PTHR47751:SF1">
    <property type="entry name" value="SUPERFAMILY HYDROLASE, PUTATIVE (AFU_ORTHOLOGUE AFUA_2G16580)-RELATED"/>
    <property type="match status" value="1"/>
</dbReference>
<accession>A0A1H7Q985</accession>
<dbReference type="InterPro" id="IPR029058">
    <property type="entry name" value="AB_hydrolase_fold"/>
</dbReference>
<dbReference type="Gene3D" id="3.40.50.1820">
    <property type="entry name" value="alpha/beta hydrolase"/>
    <property type="match status" value="1"/>
</dbReference>
<evidence type="ECO:0000313" key="2">
    <source>
        <dbReference type="EMBL" id="SEL44650.1"/>
    </source>
</evidence>
<dbReference type="PANTHER" id="PTHR47751">
    <property type="entry name" value="SUPERFAMILY HYDROLASE, PUTATIVE (AFU_ORTHOLOGUE AFUA_2G16580)-RELATED"/>
    <property type="match status" value="1"/>
</dbReference>
<dbReference type="InterPro" id="IPR051411">
    <property type="entry name" value="Polyketide_trans_af380"/>
</dbReference>
<name>A0A1H7Q985_9SPHI</name>
<feature type="signal peptide" evidence="1">
    <location>
        <begin position="1"/>
        <end position="22"/>
    </location>
</feature>
<proteinExistence type="predicted"/>
<dbReference type="STRING" id="332977.SAMN05421740_105251"/>
<feature type="chain" id="PRO_5011559466" description="Alpha/beta hydrolase" evidence="1">
    <location>
        <begin position="23"/>
        <end position="126"/>
    </location>
</feature>
<dbReference type="Gene3D" id="1.10.10.800">
    <property type="match status" value="1"/>
</dbReference>
<evidence type="ECO:0000256" key="1">
    <source>
        <dbReference type="SAM" id="SignalP"/>
    </source>
</evidence>
<dbReference type="EMBL" id="FNZR01000005">
    <property type="protein sequence ID" value="SEL44650.1"/>
    <property type="molecule type" value="Genomic_DNA"/>
</dbReference>
<dbReference type="AlphaFoldDB" id="A0A1H7Q985"/>
<dbReference type="SUPFAM" id="SSF53474">
    <property type="entry name" value="alpha/beta-Hydrolases"/>
    <property type="match status" value="1"/>
</dbReference>
<evidence type="ECO:0000313" key="3">
    <source>
        <dbReference type="Proteomes" id="UP000198916"/>
    </source>
</evidence>
<evidence type="ECO:0008006" key="4">
    <source>
        <dbReference type="Google" id="ProtNLM"/>
    </source>
</evidence>
<sequence length="126" mass="14144">MKKVISIIALAMLTAATDAVNAQTNQSKTGSSQETFLYTTSSLLDLMTWDATTNMDLINQPLLMITCSKADTKYMTDEAFPKAINAKNKKLFVIDGATHIQTYWKPEYVSQAVNKLLDFYQTNLYD</sequence>
<keyword evidence="1" id="KW-0732">Signal</keyword>
<reference evidence="3" key="1">
    <citation type="submission" date="2016-10" db="EMBL/GenBank/DDBJ databases">
        <authorList>
            <person name="Varghese N."/>
            <person name="Submissions S."/>
        </authorList>
    </citation>
    <scope>NUCLEOTIDE SEQUENCE [LARGE SCALE GENOMIC DNA]</scope>
    <source>
        <strain evidence="3">Jip14</strain>
    </source>
</reference>
<keyword evidence="3" id="KW-1185">Reference proteome</keyword>
<dbReference type="Proteomes" id="UP000198916">
    <property type="component" value="Unassembled WGS sequence"/>
</dbReference>